<feature type="region of interest" description="Disordered" evidence="1">
    <location>
        <begin position="297"/>
        <end position="354"/>
    </location>
</feature>
<organism evidence="2 3">
    <name type="scientific">Lasiodiplodia theobromae</name>
    <dbReference type="NCBI Taxonomy" id="45133"/>
    <lineage>
        <taxon>Eukaryota</taxon>
        <taxon>Fungi</taxon>
        <taxon>Dikarya</taxon>
        <taxon>Ascomycota</taxon>
        <taxon>Pezizomycotina</taxon>
        <taxon>Dothideomycetes</taxon>
        <taxon>Dothideomycetes incertae sedis</taxon>
        <taxon>Botryosphaeriales</taxon>
        <taxon>Botryosphaeriaceae</taxon>
        <taxon>Lasiodiplodia</taxon>
    </lineage>
</organism>
<evidence type="ECO:0000313" key="3">
    <source>
        <dbReference type="Proteomes" id="UP000325902"/>
    </source>
</evidence>
<dbReference type="OrthoDB" id="5407781at2759"/>
<dbReference type="PANTHER" id="PTHR39610">
    <property type="entry name" value="BZIP DOMAIN-CONTAINING PROTEIN-RELATED"/>
    <property type="match status" value="1"/>
</dbReference>
<protein>
    <submittedName>
        <fullName evidence="2">Uncharacterized protein</fullName>
    </submittedName>
</protein>
<dbReference type="AlphaFoldDB" id="A0A5N5DL48"/>
<evidence type="ECO:0000256" key="1">
    <source>
        <dbReference type="SAM" id="MobiDB-lite"/>
    </source>
</evidence>
<feature type="compositionally biased region" description="Low complexity" evidence="1">
    <location>
        <begin position="52"/>
        <end position="68"/>
    </location>
</feature>
<accession>A0A5N5DL48</accession>
<feature type="region of interest" description="Disordered" evidence="1">
    <location>
        <begin position="21"/>
        <end position="130"/>
    </location>
</feature>
<feature type="compositionally biased region" description="Polar residues" evidence="1">
    <location>
        <begin position="302"/>
        <end position="317"/>
    </location>
</feature>
<feature type="region of interest" description="Disordered" evidence="1">
    <location>
        <begin position="163"/>
        <end position="265"/>
    </location>
</feature>
<proteinExistence type="predicted"/>
<feature type="compositionally biased region" description="Low complexity" evidence="1">
    <location>
        <begin position="210"/>
        <end position="241"/>
    </location>
</feature>
<dbReference type="PANTHER" id="PTHR39610:SF2">
    <property type="entry name" value="BZIP DOMAIN-CONTAINING PROTEIN"/>
    <property type="match status" value="1"/>
</dbReference>
<feature type="compositionally biased region" description="Polar residues" evidence="1">
    <location>
        <begin position="167"/>
        <end position="208"/>
    </location>
</feature>
<name>A0A5N5DL48_9PEZI</name>
<dbReference type="EMBL" id="VCHE01000014">
    <property type="protein sequence ID" value="KAB2578061.1"/>
    <property type="molecule type" value="Genomic_DNA"/>
</dbReference>
<feature type="compositionally biased region" description="Low complexity" evidence="1">
    <location>
        <begin position="338"/>
        <end position="354"/>
    </location>
</feature>
<sequence length="354" mass="37989">MQQWAAGGETSIIAAADELIRTTKQNAPRESMPDINSLPGALSTMAQENQTPSPHQAPHSLAAAAALNAHEERRSTSSSARNSTSRRRSSVRMNLNLMDPNLPMPSEVQMSPTLHSHRPSWPASPSHQRAPSLGEIHQELENEQEAQVNRLLQMIRRQQAEIATLRASDSTPPASGQRDSAIDDSTPSSERSLSLPQSATASQSNVSQIAPPRSRSPMPAAQGQGSLSRNSSYRQSRNSSRAGSPALRPTSHHSESGDWLLGSSGSRDESAFYQAETQMLTRENQMLKMRIRELERQLHELNPNSPQAPAISSNLSSPPLRPAEDSTTAGAGASDTRPTPTDAAASVPPATSAS</sequence>
<reference evidence="2 3" key="1">
    <citation type="journal article" date="2019" name="Sci. Rep.">
        <title>A multi-omics analysis of the grapevine pathogen Lasiodiplodia theobromae reveals that temperature affects the expression of virulence- and pathogenicity-related genes.</title>
        <authorList>
            <person name="Felix C."/>
            <person name="Meneses R."/>
            <person name="Goncalves M.F.M."/>
            <person name="Tilleman L."/>
            <person name="Duarte A.S."/>
            <person name="Jorrin-Novo J.V."/>
            <person name="Van de Peer Y."/>
            <person name="Deforce D."/>
            <person name="Van Nieuwerburgh F."/>
            <person name="Esteves A.C."/>
            <person name="Alves A."/>
        </authorList>
    </citation>
    <scope>NUCLEOTIDE SEQUENCE [LARGE SCALE GENOMIC DNA]</scope>
    <source>
        <strain evidence="2 3">LA-SOL3</strain>
    </source>
</reference>
<gene>
    <name evidence="2" type="ORF">DBV05_g3322</name>
</gene>
<evidence type="ECO:0000313" key="2">
    <source>
        <dbReference type="EMBL" id="KAB2578061.1"/>
    </source>
</evidence>
<keyword evidence="3" id="KW-1185">Reference proteome</keyword>
<comment type="caution">
    <text evidence="2">The sequence shown here is derived from an EMBL/GenBank/DDBJ whole genome shotgun (WGS) entry which is preliminary data.</text>
</comment>
<dbReference type="Proteomes" id="UP000325902">
    <property type="component" value="Unassembled WGS sequence"/>
</dbReference>